<feature type="transmembrane region" description="Helical" evidence="2">
    <location>
        <begin position="174"/>
        <end position="198"/>
    </location>
</feature>
<keyword evidence="2" id="KW-0812">Transmembrane</keyword>
<protein>
    <submittedName>
        <fullName evidence="3">Monocarboxylate transporter 9</fullName>
    </submittedName>
</protein>
<feature type="transmembrane region" description="Helical" evidence="2">
    <location>
        <begin position="529"/>
        <end position="551"/>
    </location>
</feature>
<dbReference type="AlphaFoldDB" id="A0A8J4YJE4"/>
<organism evidence="3 4">
    <name type="scientific">Chionoecetes opilio</name>
    <name type="common">Atlantic snow crab</name>
    <name type="synonym">Cancer opilio</name>
    <dbReference type="NCBI Taxonomy" id="41210"/>
    <lineage>
        <taxon>Eukaryota</taxon>
        <taxon>Metazoa</taxon>
        <taxon>Ecdysozoa</taxon>
        <taxon>Arthropoda</taxon>
        <taxon>Crustacea</taxon>
        <taxon>Multicrustacea</taxon>
        <taxon>Malacostraca</taxon>
        <taxon>Eumalacostraca</taxon>
        <taxon>Eucarida</taxon>
        <taxon>Decapoda</taxon>
        <taxon>Pleocyemata</taxon>
        <taxon>Brachyura</taxon>
        <taxon>Eubrachyura</taxon>
        <taxon>Majoidea</taxon>
        <taxon>Majidae</taxon>
        <taxon>Chionoecetes</taxon>
    </lineage>
</organism>
<dbReference type="OrthoDB" id="5667at2759"/>
<sequence>MGASCSDMDGQMARWAEYFGQLFTVDPPTEQLHTTGLQAVDADPPPIDETAPSLDEVREAVAKLKGGKAAGVCNISAELLRDGGEAMIRGLHAVLTAVWQSGPASGGSFRVPPRGRPSPTTRHGSSPDVLSRGFRGLFSRPLTQEFGWRPVALSGSAMACVGMTLSAFAPSPAFLFFSFSLLTGFGGGIVTCQCFTILPHYFQRLRGLTNAIMMSGICTGLFVGPPFARYLQDTYGFRGATLILGGVLFNSCIGASFFHPYEWHQKKVPAEEQPEELQVAPLPINSKAKGSPSLTHGLVMSPSALSFVGSTGEPEGDVSLSARARLLGRLEGWKTSASSSRQSSRYNSTLSLSSMDSGSLAAMPLDDEQEKAHRRTQRGRQDSLPVRVIKSIIKDMGALKSLRACIICFGATMSISARLNFLMMVPFAMMDAGFSKDTAAWSVSVSAGCNLVTRVLVSVLSDFPRFNKRLTYMFGFMLVASSITAFTVFSTPNTLLAVMAVYGVGVGASMGIYNLVIIDVMGVERLAEVFGASSCCVAVGFICIGPLIGFIRDVTQSYAISMRVAAGMYVLGLAAWAFMSQAERYDLRRELRKAGKEATKA</sequence>
<feature type="transmembrane region" description="Helical" evidence="2">
    <location>
        <begin position="472"/>
        <end position="489"/>
    </location>
</feature>
<dbReference type="Pfam" id="PF07690">
    <property type="entry name" value="MFS_1"/>
    <property type="match status" value="2"/>
</dbReference>
<reference evidence="3" key="1">
    <citation type="submission" date="2020-07" db="EMBL/GenBank/DDBJ databases">
        <title>The High-quality genome of the commercially important snow crab, Chionoecetes opilio.</title>
        <authorList>
            <person name="Jeong J.-H."/>
            <person name="Ryu S."/>
        </authorList>
    </citation>
    <scope>NUCLEOTIDE SEQUENCE</scope>
    <source>
        <strain evidence="3">MADBK_172401_WGS</strain>
        <tissue evidence="3">Digestive gland</tissue>
    </source>
</reference>
<dbReference type="Gene3D" id="1.20.1250.20">
    <property type="entry name" value="MFS general substrate transporter like domains"/>
    <property type="match status" value="2"/>
</dbReference>
<name>A0A8J4YJE4_CHIOP</name>
<evidence type="ECO:0000256" key="2">
    <source>
        <dbReference type="SAM" id="Phobius"/>
    </source>
</evidence>
<comment type="caution">
    <text evidence="3">The sequence shown here is derived from an EMBL/GenBank/DDBJ whole genome shotgun (WGS) entry which is preliminary data.</text>
</comment>
<dbReference type="GO" id="GO:0008028">
    <property type="term" value="F:monocarboxylic acid transmembrane transporter activity"/>
    <property type="evidence" value="ECO:0007669"/>
    <property type="project" value="TreeGrafter"/>
</dbReference>
<proteinExistence type="predicted"/>
<evidence type="ECO:0000313" key="4">
    <source>
        <dbReference type="Proteomes" id="UP000770661"/>
    </source>
</evidence>
<keyword evidence="2" id="KW-1133">Transmembrane helix</keyword>
<dbReference type="InterPro" id="IPR050327">
    <property type="entry name" value="Proton-linked_MCT"/>
</dbReference>
<feature type="transmembrane region" description="Helical" evidence="2">
    <location>
        <begin position="210"/>
        <end position="228"/>
    </location>
</feature>
<dbReference type="SUPFAM" id="SSF103473">
    <property type="entry name" value="MFS general substrate transporter"/>
    <property type="match status" value="1"/>
</dbReference>
<keyword evidence="2" id="KW-0472">Membrane</keyword>
<feature type="region of interest" description="Disordered" evidence="1">
    <location>
        <begin position="106"/>
        <end position="128"/>
    </location>
</feature>
<evidence type="ECO:0000313" key="3">
    <source>
        <dbReference type="EMBL" id="KAG0728620.1"/>
    </source>
</evidence>
<feature type="transmembrane region" description="Helical" evidence="2">
    <location>
        <begin position="404"/>
        <end position="427"/>
    </location>
</feature>
<dbReference type="InterPro" id="IPR011701">
    <property type="entry name" value="MFS"/>
</dbReference>
<dbReference type="Proteomes" id="UP000770661">
    <property type="component" value="Unassembled WGS sequence"/>
</dbReference>
<gene>
    <name evidence="3" type="primary">SLC16A9_0</name>
    <name evidence="3" type="ORF">GWK47_003680</name>
</gene>
<feature type="transmembrane region" description="Helical" evidence="2">
    <location>
        <begin position="439"/>
        <end position="460"/>
    </location>
</feature>
<evidence type="ECO:0000256" key="1">
    <source>
        <dbReference type="SAM" id="MobiDB-lite"/>
    </source>
</evidence>
<feature type="transmembrane region" description="Helical" evidence="2">
    <location>
        <begin position="495"/>
        <end position="517"/>
    </location>
</feature>
<dbReference type="InterPro" id="IPR036259">
    <property type="entry name" value="MFS_trans_sf"/>
</dbReference>
<feature type="transmembrane region" description="Helical" evidence="2">
    <location>
        <begin position="240"/>
        <end position="258"/>
    </location>
</feature>
<dbReference type="PANTHER" id="PTHR11360">
    <property type="entry name" value="MONOCARBOXYLATE TRANSPORTER"/>
    <property type="match status" value="1"/>
</dbReference>
<dbReference type="EMBL" id="JACEEZ010001992">
    <property type="protein sequence ID" value="KAG0728620.1"/>
    <property type="molecule type" value="Genomic_DNA"/>
</dbReference>
<keyword evidence="4" id="KW-1185">Reference proteome</keyword>
<feature type="transmembrane region" description="Helical" evidence="2">
    <location>
        <begin position="557"/>
        <end position="579"/>
    </location>
</feature>
<dbReference type="PANTHER" id="PTHR11360:SF306">
    <property type="entry name" value="RE01051P"/>
    <property type="match status" value="1"/>
</dbReference>
<accession>A0A8J4YJE4</accession>